<evidence type="ECO:0000313" key="4">
    <source>
        <dbReference type="EMBL" id="QEC79009.1"/>
    </source>
</evidence>
<sequence>MPKRFMSIWFRHLTTDWLTLKQPELKDVPFVFAIKDHGRMVITATSRAAEVHGVKAGMVAADAKAIIVGLQVIDEQPDRAAKLLHALGEWCIRYTPIIAIDLPDGLILDVSGCTHLWGGEREYLKTIVLKLRSKGYDARAAMADSIGAAWAIARFGRLSPIIESYGQATALLPLPPVALRLEPVITDRLQKLGLRTIGSFIRMPRSVLRRRFGEHLLLRLNQALGNEDEPMQLLQPVEPYQERLPCMEPINTATGIEIAIRRLLEGMCKRLQQDGKGLRTGVLKCYRVDGKIEQVQIGTNRASYHVEHLFKLFELKIATIEPALGIELFVLDAPKVDDADPVQERLWGEVGGLDDTGVAELLDRIAGKINTNVIHRYLPAQHYWPERSVKKAATIMEKSTTDWRISRPRPTQLLARPQPVHVTSLVPDYPPMLFIYQDKVHNIKKADGPERIEREWWLENGERRDYYHVEDEDGKRYWIFRLGHYVEGEINEWFIHGFFA</sequence>
<dbReference type="InterPro" id="IPR001126">
    <property type="entry name" value="UmuC"/>
</dbReference>
<comment type="similarity">
    <text evidence="1">Belongs to the DNA polymerase type-Y family.</text>
</comment>
<dbReference type="SUPFAM" id="SSF56672">
    <property type="entry name" value="DNA/RNA polymerases"/>
    <property type="match status" value="1"/>
</dbReference>
<evidence type="ECO:0000256" key="1">
    <source>
        <dbReference type="ARBA" id="ARBA00010945"/>
    </source>
</evidence>
<dbReference type="InterPro" id="IPR043128">
    <property type="entry name" value="Rev_trsase/Diguanyl_cyclase"/>
</dbReference>
<evidence type="ECO:0000259" key="3">
    <source>
        <dbReference type="Pfam" id="PF00817"/>
    </source>
</evidence>
<dbReference type="KEGG" id="mgk:FSB76_24800"/>
<dbReference type="EMBL" id="CP042437">
    <property type="protein sequence ID" value="QEC79009.1"/>
    <property type="molecule type" value="Genomic_DNA"/>
</dbReference>
<gene>
    <name evidence="4" type="ORF">FSB76_24800</name>
</gene>
<dbReference type="PANTHER" id="PTHR35369">
    <property type="entry name" value="BLR3025 PROTEIN-RELATED"/>
    <property type="match status" value="1"/>
</dbReference>
<dbReference type="Gene3D" id="3.40.1170.60">
    <property type="match status" value="1"/>
</dbReference>
<dbReference type="OrthoDB" id="625722at2"/>
<dbReference type="Pfam" id="PF00817">
    <property type="entry name" value="IMS"/>
    <property type="match status" value="1"/>
</dbReference>
<keyword evidence="5" id="KW-1185">Reference proteome</keyword>
<evidence type="ECO:0000256" key="2">
    <source>
        <dbReference type="ARBA" id="ARBA00022763"/>
    </source>
</evidence>
<organism evidence="4 5">
    <name type="scientific">Mucilaginibacter ginsenosidivorax</name>
    <dbReference type="NCBI Taxonomy" id="862126"/>
    <lineage>
        <taxon>Bacteria</taxon>
        <taxon>Pseudomonadati</taxon>
        <taxon>Bacteroidota</taxon>
        <taxon>Sphingobacteriia</taxon>
        <taxon>Sphingobacteriales</taxon>
        <taxon>Sphingobacteriaceae</taxon>
        <taxon>Mucilaginibacter</taxon>
    </lineage>
</organism>
<name>A0A5B8W5Y8_9SPHI</name>
<dbReference type="InterPro" id="IPR050356">
    <property type="entry name" value="SulA_CellDiv_inhibitor"/>
</dbReference>
<dbReference type="Proteomes" id="UP000321362">
    <property type="component" value="Chromosome"/>
</dbReference>
<dbReference type="InterPro" id="IPR043502">
    <property type="entry name" value="DNA/RNA_pol_sf"/>
</dbReference>
<dbReference type="RefSeq" id="WP_147058184.1">
    <property type="nucleotide sequence ID" value="NZ_CP042437.1"/>
</dbReference>
<dbReference type="PANTHER" id="PTHR35369:SF2">
    <property type="entry name" value="BLR3025 PROTEIN"/>
    <property type="match status" value="1"/>
</dbReference>
<dbReference type="Gene3D" id="3.30.70.270">
    <property type="match status" value="1"/>
</dbReference>
<accession>A0A5B8W5Y8</accession>
<dbReference type="GO" id="GO:0006281">
    <property type="term" value="P:DNA repair"/>
    <property type="evidence" value="ECO:0007669"/>
    <property type="project" value="InterPro"/>
</dbReference>
<protein>
    <submittedName>
        <fullName evidence="4">DNA polymerase Y family protein</fullName>
    </submittedName>
</protein>
<dbReference type="CDD" id="cd03468">
    <property type="entry name" value="PolY_like"/>
    <property type="match status" value="1"/>
</dbReference>
<keyword evidence="2" id="KW-0227">DNA damage</keyword>
<evidence type="ECO:0000313" key="5">
    <source>
        <dbReference type="Proteomes" id="UP000321362"/>
    </source>
</evidence>
<reference evidence="4 5" key="1">
    <citation type="journal article" date="2013" name="J. Microbiol.">
        <title>Mucilaginibacter ginsenosidivorax sp. nov., with ginsenoside converting activity isolated from sediment.</title>
        <authorList>
            <person name="Kim J.K."/>
            <person name="Choi T.E."/>
            <person name="Liu Q.M."/>
            <person name="Park H.Y."/>
            <person name="Yi T.H."/>
            <person name="Yoon M.H."/>
            <person name="Kim S.C."/>
            <person name="Im W.T."/>
        </authorList>
    </citation>
    <scope>NUCLEOTIDE SEQUENCE [LARGE SCALE GENOMIC DNA]</scope>
    <source>
        <strain evidence="4 5">KHI28</strain>
    </source>
</reference>
<proteinExistence type="inferred from homology"/>
<feature type="domain" description="UmuC" evidence="3">
    <location>
        <begin position="10"/>
        <end position="151"/>
    </location>
</feature>
<dbReference type="AlphaFoldDB" id="A0A5B8W5Y8"/>